<evidence type="ECO:0000256" key="1">
    <source>
        <dbReference type="ARBA" id="ARBA00004196"/>
    </source>
</evidence>
<dbReference type="Pfam" id="PF00497">
    <property type="entry name" value="SBP_bac_3"/>
    <property type="match status" value="1"/>
</dbReference>
<evidence type="ECO:0000313" key="7">
    <source>
        <dbReference type="Proteomes" id="UP000013378"/>
    </source>
</evidence>
<gene>
    <name evidence="6" type="ORF">L21TH_0554</name>
</gene>
<dbReference type="eggNOG" id="COG0834">
    <property type="taxonomic scope" value="Bacteria"/>
</dbReference>
<comment type="subcellular location">
    <subcellularLocation>
        <location evidence="1">Cell envelope</location>
    </subcellularLocation>
</comment>
<dbReference type="GO" id="GO:0030313">
    <property type="term" value="C:cell envelope"/>
    <property type="evidence" value="ECO:0007669"/>
    <property type="project" value="UniProtKB-SubCell"/>
</dbReference>
<comment type="caution">
    <text evidence="6">The sequence shown here is derived from an EMBL/GenBank/DDBJ whole genome shotgun (WGS) entry which is preliminary data.</text>
</comment>
<dbReference type="RefSeq" id="WP_006308448.1">
    <property type="nucleotide sequence ID" value="NZ_ARZA01000065.1"/>
</dbReference>
<protein>
    <submittedName>
        <fullName evidence="6">Amino acid ABC transporter, amino acid-binding protein</fullName>
    </submittedName>
</protein>
<dbReference type="CDD" id="cd13620">
    <property type="entry name" value="PBP2_GltS"/>
    <property type="match status" value="1"/>
</dbReference>
<dbReference type="PANTHER" id="PTHR35936:SF17">
    <property type="entry name" value="ARGININE-BINDING EXTRACELLULAR PROTEIN ARTP"/>
    <property type="match status" value="1"/>
</dbReference>
<dbReference type="EMBL" id="ARZA01000065">
    <property type="protein sequence ID" value="EOD01333.1"/>
    <property type="molecule type" value="Genomic_DNA"/>
</dbReference>
<keyword evidence="7" id="KW-1185">Reference proteome</keyword>
<dbReference type="PROSITE" id="PS01039">
    <property type="entry name" value="SBP_BACTERIAL_3"/>
    <property type="match status" value="1"/>
</dbReference>
<sequence>MYKNIKVKLISTVLLIIILFTLYGCTNSGETAKQEMTKLEEIKEKGKIVLGTSADYPPYEFHKEINGKDEIVGFDIEIAKQIAKELGVELEIKDMKFDGLLAALQMNKIDFIVAGMTPTEERKENADFSKTYYEAEQCLLVKKGDGSKYKEIDDLSGIEVGVQKSTIQEQLAKEKIEDAEIKALSKITSLVLELKNNKVDGIVLVKPVAEAYAKANKDLEVAEVSLGKEDGVAIAVKKGNTELMNAINKTIDKLMKEGKISQFINEATHLSEED</sequence>
<comment type="similarity">
    <text evidence="2 4">Belongs to the bacterial solute-binding protein 3 family.</text>
</comment>
<organism evidence="6 7">
    <name type="scientific">Caldisalinibacter kiritimatiensis</name>
    <dbReference type="NCBI Taxonomy" id="1304284"/>
    <lineage>
        <taxon>Bacteria</taxon>
        <taxon>Bacillati</taxon>
        <taxon>Bacillota</taxon>
        <taxon>Tissierellia</taxon>
        <taxon>Tissierellales</taxon>
        <taxon>Thermohalobacteraceae</taxon>
        <taxon>Caldisalinibacter</taxon>
    </lineage>
</organism>
<dbReference type="PANTHER" id="PTHR35936">
    <property type="entry name" value="MEMBRANE-BOUND LYTIC MUREIN TRANSGLYCOSYLASE F"/>
    <property type="match status" value="1"/>
</dbReference>
<name>R1AVW9_9FIRM</name>
<keyword evidence="3" id="KW-0732">Signal</keyword>
<evidence type="ECO:0000259" key="5">
    <source>
        <dbReference type="SMART" id="SM00062"/>
    </source>
</evidence>
<dbReference type="InterPro" id="IPR001638">
    <property type="entry name" value="Solute-binding_3/MltF_N"/>
</dbReference>
<evidence type="ECO:0000256" key="4">
    <source>
        <dbReference type="RuleBase" id="RU003744"/>
    </source>
</evidence>
<dbReference type="Proteomes" id="UP000013378">
    <property type="component" value="Unassembled WGS sequence"/>
</dbReference>
<proteinExistence type="inferred from homology"/>
<dbReference type="PROSITE" id="PS51257">
    <property type="entry name" value="PROKAR_LIPOPROTEIN"/>
    <property type="match status" value="1"/>
</dbReference>
<dbReference type="PATRIC" id="fig|1304284.3.peg.543"/>
<dbReference type="SMART" id="SM00062">
    <property type="entry name" value="PBPb"/>
    <property type="match status" value="1"/>
</dbReference>
<dbReference type="Gene3D" id="3.40.190.10">
    <property type="entry name" value="Periplasmic binding protein-like II"/>
    <property type="match status" value="2"/>
</dbReference>
<evidence type="ECO:0000256" key="3">
    <source>
        <dbReference type="ARBA" id="ARBA00022729"/>
    </source>
</evidence>
<dbReference type="InterPro" id="IPR018313">
    <property type="entry name" value="SBP_3_CS"/>
</dbReference>
<evidence type="ECO:0000313" key="6">
    <source>
        <dbReference type="EMBL" id="EOD01333.1"/>
    </source>
</evidence>
<accession>R1AVW9</accession>
<dbReference type="OrthoDB" id="9774451at2"/>
<feature type="domain" description="Solute-binding protein family 3/N-terminal" evidence="5">
    <location>
        <begin position="47"/>
        <end position="267"/>
    </location>
</feature>
<dbReference type="STRING" id="1304284.L21TH_0554"/>
<dbReference type="SUPFAM" id="SSF53850">
    <property type="entry name" value="Periplasmic binding protein-like II"/>
    <property type="match status" value="1"/>
</dbReference>
<evidence type="ECO:0000256" key="2">
    <source>
        <dbReference type="ARBA" id="ARBA00010333"/>
    </source>
</evidence>
<reference evidence="6 7" key="1">
    <citation type="journal article" date="2015" name="Geomicrobiol. J.">
        <title>Caldisalinibacter kiritimatiensis gen. nov., sp. nov., a moderately thermohalophilic thiosulfate-reducing bacterium from a hypersaline microbial mat.</title>
        <authorList>
            <person name="Ben Hania W."/>
            <person name="Joseph M."/>
            <person name="Fiebig A."/>
            <person name="Bunk B."/>
            <person name="Klenk H.-P."/>
            <person name="Fardeau M.-L."/>
            <person name="Spring S."/>
        </authorList>
    </citation>
    <scope>NUCLEOTIDE SEQUENCE [LARGE SCALE GENOMIC DNA]</scope>
    <source>
        <strain evidence="6 7">L21-TH-D2</strain>
    </source>
</reference>
<dbReference type="AlphaFoldDB" id="R1AVW9"/>